<sequence length="148" mass="16015">MFSGSNPNLQMDVDSGVQFSSGSGDVTRCSRAVPGVVPIVETGILNDQSTVEVDILNDQATTENFTHQELNYRSDGVESQVGVEHESTDNVENEPLGNVESEPVASPHTDNMSLTSQACVLILQLIMVHPLLFSLLHLRQISLVIITP</sequence>
<proteinExistence type="predicted"/>
<accession>A0ABR2BPJ2</accession>
<evidence type="ECO:0000313" key="3">
    <source>
        <dbReference type="Proteomes" id="UP001472677"/>
    </source>
</evidence>
<organism evidence="2 3">
    <name type="scientific">Hibiscus sabdariffa</name>
    <name type="common">roselle</name>
    <dbReference type="NCBI Taxonomy" id="183260"/>
    <lineage>
        <taxon>Eukaryota</taxon>
        <taxon>Viridiplantae</taxon>
        <taxon>Streptophyta</taxon>
        <taxon>Embryophyta</taxon>
        <taxon>Tracheophyta</taxon>
        <taxon>Spermatophyta</taxon>
        <taxon>Magnoliopsida</taxon>
        <taxon>eudicotyledons</taxon>
        <taxon>Gunneridae</taxon>
        <taxon>Pentapetalae</taxon>
        <taxon>rosids</taxon>
        <taxon>malvids</taxon>
        <taxon>Malvales</taxon>
        <taxon>Malvaceae</taxon>
        <taxon>Malvoideae</taxon>
        <taxon>Hibiscus</taxon>
    </lineage>
</organism>
<evidence type="ECO:0000313" key="2">
    <source>
        <dbReference type="EMBL" id="KAK8509074.1"/>
    </source>
</evidence>
<comment type="caution">
    <text evidence="2">The sequence shown here is derived from an EMBL/GenBank/DDBJ whole genome shotgun (WGS) entry which is preliminary data.</text>
</comment>
<feature type="region of interest" description="Disordered" evidence="1">
    <location>
        <begin position="87"/>
        <end position="108"/>
    </location>
</feature>
<feature type="region of interest" description="Disordered" evidence="1">
    <location>
        <begin position="1"/>
        <end position="24"/>
    </location>
</feature>
<evidence type="ECO:0000256" key="1">
    <source>
        <dbReference type="SAM" id="MobiDB-lite"/>
    </source>
</evidence>
<dbReference type="EMBL" id="JBBPBM010000093">
    <property type="protein sequence ID" value="KAK8509074.1"/>
    <property type="molecule type" value="Genomic_DNA"/>
</dbReference>
<dbReference type="Proteomes" id="UP001472677">
    <property type="component" value="Unassembled WGS sequence"/>
</dbReference>
<name>A0ABR2BPJ2_9ROSI</name>
<reference evidence="2 3" key="1">
    <citation type="journal article" date="2024" name="G3 (Bethesda)">
        <title>Genome assembly of Hibiscus sabdariffa L. provides insights into metabolisms of medicinal natural products.</title>
        <authorList>
            <person name="Kim T."/>
        </authorList>
    </citation>
    <scope>NUCLEOTIDE SEQUENCE [LARGE SCALE GENOMIC DNA]</scope>
    <source>
        <strain evidence="2">TK-2024</strain>
        <tissue evidence="2">Old leaves</tissue>
    </source>
</reference>
<gene>
    <name evidence="2" type="ORF">V6N12_018163</name>
</gene>
<protein>
    <submittedName>
        <fullName evidence="2">Uncharacterized protein</fullName>
    </submittedName>
</protein>
<keyword evidence="3" id="KW-1185">Reference proteome</keyword>